<dbReference type="SUPFAM" id="SSF46785">
    <property type="entry name" value="Winged helix' DNA-binding domain"/>
    <property type="match status" value="1"/>
</dbReference>
<keyword evidence="3" id="KW-0859">Xylose metabolism</keyword>
<dbReference type="Gene3D" id="1.10.10.10">
    <property type="entry name" value="Winged helix-like DNA-binding domain superfamily/Winged helix DNA-binding domain"/>
    <property type="match status" value="1"/>
</dbReference>
<dbReference type="InterPro" id="IPR043129">
    <property type="entry name" value="ATPase_NBD"/>
</dbReference>
<dbReference type="RefSeq" id="WP_135657603.1">
    <property type="nucleotide sequence ID" value="NZ_JAJUFJ010000002.1"/>
</dbReference>
<dbReference type="PROSITE" id="PS01125">
    <property type="entry name" value="ROK"/>
    <property type="match status" value="1"/>
</dbReference>
<dbReference type="Gene3D" id="3.30.420.40">
    <property type="match status" value="2"/>
</dbReference>
<comment type="function">
    <text evidence="1">Transcriptional repressor of xylose-utilizing enzymes.</text>
</comment>
<evidence type="ECO:0000256" key="1">
    <source>
        <dbReference type="ARBA" id="ARBA00002486"/>
    </source>
</evidence>
<reference evidence="4 5" key="1">
    <citation type="submission" date="2019-04" db="EMBL/GenBank/DDBJ databases">
        <authorList>
            <person name="Poehlein A."/>
            <person name="Bengelsdorf F.R."/>
            <person name="Duerre P."/>
            <person name="Daniel R."/>
        </authorList>
    </citation>
    <scope>NUCLEOTIDE SEQUENCE [LARGE SCALE GENOMIC DNA]</scope>
    <source>
        <strain evidence="4 5">BS-1</strain>
    </source>
</reference>
<comment type="caution">
    <text evidence="4">The sequence shown here is derived from an EMBL/GenBank/DDBJ whole genome shotgun (WGS) entry which is preliminary data.</text>
</comment>
<dbReference type="PANTHER" id="PTHR18964">
    <property type="entry name" value="ROK (REPRESSOR, ORF, KINASE) FAMILY"/>
    <property type="match status" value="1"/>
</dbReference>
<sequence length="400" mass="44625">MKKRNKGINQDTIQGFNRSLIISLLRKQGMCSRVQLANTTGLKQATVTNIINDFIKWGFVKEVGFLNGSKGRRSIGIAINTDTFRVIGVRIARKYYSVGLFDLTGKMHQLQRVETNLEEQPKDIFSNIKNMIQEFLNQNRSYTILSIGVAIPGPFIQKEGRIGLMTEAEGWKHILIKKELEELYHIPVILEHDANAGVYTQQWHSKEASECEVLIYVAVGQGIGAGIMIDGEVMKGSLGTAGEIGHTCINFNGLKCSCGNTGCLEKYCSSIAFTNAVNEATKKKYTFEQIKELTKQGDPLCLQKFTEACEYLGIGIVNIVNNFNPDMIILGDEMAHINPSLMYNTVCETVKSRVIPEVWENLKIGFSNIKNDSILHGAAIVAINEVFENPARFIEENIHP</sequence>
<dbReference type="Pfam" id="PF00480">
    <property type="entry name" value="ROK"/>
    <property type="match status" value="1"/>
</dbReference>
<dbReference type="SUPFAM" id="SSF53067">
    <property type="entry name" value="Actin-like ATPase domain"/>
    <property type="match status" value="1"/>
</dbReference>
<keyword evidence="3" id="KW-0119">Carbohydrate metabolism</keyword>
<proteinExistence type="inferred from homology"/>
<dbReference type="AlphaFoldDB" id="A0A4Z0YCU3"/>
<dbReference type="InterPro" id="IPR036388">
    <property type="entry name" value="WH-like_DNA-bd_sf"/>
</dbReference>
<dbReference type="Proteomes" id="UP000297714">
    <property type="component" value="Unassembled WGS sequence"/>
</dbReference>
<comment type="similarity">
    <text evidence="2">Belongs to the ROK (NagC/XylR) family.</text>
</comment>
<dbReference type="OrthoDB" id="9810372at2"/>
<accession>A0A4Z0YCU3</accession>
<evidence type="ECO:0000313" key="4">
    <source>
        <dbReference type="EMBL" id="TGJ77255.1"/>
    </source>
</evidence>
<organism evidence="4 5">
    <name type="scientific">Caproiciproducens galactitolivorans</name>
    <dbReference type="NCBI Taxonomy" id="642589"/>
    <lineage>
        <taxon>Bacteria</taxon>
        <taxon>Bacillati</taxon>
        <taxon>Bacillota</taxon>
        <taxon>Clostridia</taxon>
        <taxon>Eubacteriales</taxon>
        <taxon>Acutalibacteraceae</taxon>
        <taxon>Caproiciproducens</taxon>
    </lineage>
</organism>
<keyword evidence="5" id="KW-1185">Reference proteome</keyword>
<protein>
    <submittedName>
        <fullName evidence="4">N-acetylglucosamine repressor</fullName>
    </submittedName>
</protein>
<dbReference type="InterPro" id="IPR000600">
    <property type="entry name" value="ROK"/>
</dbReference>
<evidence type="ECO:0000256" key="2">
    <source>
        <dbReference type="ARBA" id="ARBA00006479"/>
    </source>
</evidence>
<dbReference type="PANTHER" id="PTHR18964:SF149">
    <property type="entry name" value="BIFUNCTIONAL UDP-N-ACETYLGLUCOSAMINE 2-EPIMERASE_N-ACETYLMANNOSAMINE KINASE"/>
    <property type="match status" value="1"/>
</dbReference>
<name>A0A4Z0YCU3_9FIRM</name>
<dbReference type="InterPro" id="IPR036390">
    <property type="entry name" value="WH_DNA-bd_sf"/>
</dbReference>
<dbReference type="GO" id="GO:0042732">
    <property type="term" value="P:D-xylose metabolic process"/>
    <property type="evidence" value="ECO:0007669"/>
    <property type="project" value="UniProtKB-KW"/>
</dbReference>
<gene>
    <name evidence="4" type="primary">nagC_1</name>
    <name evidence="4" type="ORF">CAGA_06240</name>
</gene>
<dbReference type="EMBL" id="SRMQ01000002">
    <property type="protein sequence ID" value="TGJ77255.1"/>
    <property type="molecule type" value="Genomic_DNA"/>
</dbReference>
<evidence type="ECO:0000313" key="5">
    <source>
        <dbReference type="Proteomes" id="UP000297714"/>
    </source>
</evidence>
<evidence type="ECO:0000256" key="3">
    <source>
        <dbReference type="ARBA" id="ARBA00022629"/>
    </source>
</evidence>
<dbReference type="InterPro" id="IPR049874">
    <property type="entry name" value="ROK_cs"/>
</dbReference>